<comment type="subunit">
    <text evidence="11">DNA polymerase III contains a core (composed of alpha, epsilon and theta chains) that associates with a tau subunit. This core dimerizes to form the POLIII' complex. PolIII' associates with the gamma complex (composed of gamma, delta, delta', psi and chi chains) and with the beta chain to form the complete DNA polymerase III complex.</text>
</comment>
<dbReference type="Gene3D" id="3.40.50.300">
    <property type="entry name" value="P-loop containing nucleotide triphosphate hydrolases"/>
    <property type="match status" value="1"/>
</dbReference>
<dbReference type="GO" id="GO:0009360">
    <property type="term" value="C:DNA polymerase III complex"/>
    <property type="evidence" value="ECO:0007669"/>
    <property type="project" value="InterPro"/>
</dbReference>
<accession>A0AAU9EKW3</accession>
<organism evidence="14 15">
    <name type="scientific">Desulfoferula mesophila</name>
    <dbReference type="NCBI Taxonomy" id="3058419"/>
    <lineage>
        <taxon>Bacteria</taxon>
        <taxon>Pseudomonadati</taxon>
        <taxon>Thermodesulfobacteriota</taxon>
        <taxon>Desulfarculia</taxon>
        <taxon>Desulfarculales</taxon>
        <taxon>Desulfarculaceae</taxon>
        <taxon>Desulfoferula</taxon>
    </lineage>
</organism>
<dbReference type="PRINTS" id="PR00300">
    <property type="entry name" value="CLPPROTEASEA"/>
</dbReference>
<keyword evidence="7" id="KW-0862">Zinc</keyword>
<evidence type="ECO:0000256" key="11">
    <source>
        <dbReference type="RuleBase" id="RU364063"/>
    </source>
</evidence>
<dbReference type="GO" id="GO:0005524">
    <property type="term" value="F:ATP binding"/>
    <property type="evidence" value="ECO:0007669"/>
    <property type="project" value="UniProtKB-KW"/>
</dbReference>
<keyword evidence="5" id="KW-0479">Metal-binding</keyword>
<evidence type="ECO:0000256" key="5">
    <source>
        <dbReference type="ARBA" id="ARBA00022723"/>
    </source>
</evidence>
<keyword evidence="4 11" id="KW-0235">DNA replication</keyword>
<dbReference type="GO" id="GO:0003887">
    <property type="term" value="F:DNA-directed DNA polymerase activity"/>
    <property type="evidence" value="ECO:0007669"/>
    <property type="project" value="UniProtKB-KW"/>
</dbReference>
<evidence type="ECO:0000313" key="15">
    <source>
        <dbReference type="Proteomes" id="UP001366166"/>
    </source>
</evidence>
<keyword evidence="9 11" id="KW-0239">DNA-directed DNA polymerase</keyword>
<name>A0AAU9EKW3_9BACT</name>
<dbReference type="CDD" id="cd18137">
    <property type="entry name" value="HLD_clamp_pol_III_gamma_tau"/>
    <property type="match status" value="1"/>
</dbReference>
<dbReference type="Gene3D" id="1.10.8.60">
    <property type="match status" value="1"/>
</dbReference>
<evidence type="ECO:0000256" key="2">
    <source>
        <dbReference type="ARBA" id="ARBA00022679"/>
    </source>
</evidence>
<feature type="region of interest" description="Disordered" evidence="12">
    <location>
        <begin position="376"/>
        <end position="437"/>
    </location>
</feature>
<dbReference type="InterPro" id="IPR050238">
    <property type="entry name" value="DNA_Rep/Repair_Clamp_Loader"/>
</dbReference>
<dbReference type="AlphaFoldDB" id="A0AAU9EKW3"/>
<comment type="catalytic activity">
    <reaction evidence="10 11">
        <text>DNA(n) + a 2'-deoxyribonucleoside 5'-triphosphate = DNA(n+1) + diphosphate</text>
        <dbReference type="Rhea" id="RHEA:22508"/>
        <dbReference type="Rhea" id="RHEA-COMP:17339"/>
        <dbReference type="Rhea" id="RHEA-COMP:17340"/>
        <dbReference type="ChEBI" id="CHEBI:33019"/>
        <dbReference type="ChEBI" id="CHEBI:61560"/>
        <dbReference type="ChEBI" id="CHEBI:173112"/>
        <dbReference type="EC" id="2.7.7.7"/>
    </reaction>
</comment>
<sequence>MSYLVLARKHRPATFDQVVGQEHVTRTLAGALESGRLAHAFCFTGPRGVGKTTVARILAKALNCEQGPTANPCGKCVHCLEISEGRAVDVQEIDAASNSRVEDVRELREMIRYHPQSGRYRVTILDEVHMLSKAAFNALLKTLEEPPEHAVFILATTDVHKVPLTILSRCQRFDFRRLPPRVLAEHLRQVLAAEGLSLPAESLALMAREADGSVRDSLSLLDQVLAADKPSMSHAEVVELLGLVDRELVVATAQAVLAGEAGEVLDLVSQVYAAGGEMQAFYGSLQEHFRNLAAAKAAPQGAELFGLTPEEMAALREQAAPHSPETLHEIFGHLAASEDLFRRASQPRLVMEMTLLKLTQVKPVVSLAEIISGLERAGGGEAPPTASRPPSQPAPAAPAARGGKPASAAQARPAPARQAPAPDSAPAPKQASAAQPGDAAGMLKELVRYAEQQQPALASYLGRATAKLEDGLLKVTLPAGAIAASYATERNQQRLNRMAGELWDQAPQVRLAASAETVQAPDHQARAAARAAAAAELADHPVVRQAAEVFEAEVVALNPAETNETTNPLSTEQD</sequence>
<evidence type="ECO:0000256" key="12">
    <source>
        <dbReference type="SAM" id="MobiDB-lite"/>
    </source>
</evidence>
<dbReference type="Pfam" id="PF13177">
    <property type="entry name" value="DNA_pol3_delta2"/>
    <property type="match status" value="1"/>
</dbReference>
<comment type="function">
    <text evidence="11">DNA polymerase III is a complex, multichain enzyme responsible for most of the replicative synthesis in bacteria. This DNA polymerase also exhibits 3' to 5' exonuclease activity.</text>
</comment>
<dbReference type="Pfam" id="PF12169">
    <property type="entry name" value="DNA_pol3_gamma3"/>
    <property type="match status" value="1"/>
</dbReference>
<evidence type="ECO:0000256" key="3">
    <source>
        <dbReference type="ARBA" id="ARBA00022695"/>
    </source>
</evidence>
<keyword evidence="6 11" id="KW-0547">Nucleotide-binding</keyword>
<dbReference type="RefSeq" id="WP_338600771.1">
    <property type="nucleotide sequence ID" value="NZ_AP028679.1"/>
</dbReference>
<evidence type="ECO:0000256" key="6">
    <source>
        <dbReference type="ARBA" id="ARBA00022741"/>
    </source>
</evidence>
<evidence type="ECO:0000256" key="10">
    <source>
        <dbReference type="ARBA" id="ARBA00049244"/>
    </source>
</evidence>
<dbReference type="EC" id="2.7.7.7" evidence="11"/>
<dbReference type="PANTHER" id="PTHR11669">
    <property type="entry name" value="REPLICATION FACTOR C / DNA POLYMERASE III GAMMA-TAU SUBUNIT"/>
    <property type="match status" value="1"/>
</dbReference>
<feature type="domain" description="AAA+ ATPase" evidence="13">
    <location>
        <begin position="37"/>
        <end position="179"/>
    </location>
</feature>
<evidence type="ECO:0000256" key="9">
    <source>
        <dbReference type="ARBA" id="ARBA00022932"/>
    </source>
</evidence>
<dbReference type="Pfam" id="PF22608">
    <property type="entry name" value="DNAX_ATPase_lid"/>
    <property type="match status" value="1"/>
</dbReference>
<dbReference type="SUPFAM" id="SSF48019">
    <property type="entry name" value="post-AAA+ oligomerization domain-like"/>
    <property type="match status" value="1"/>
</dbReference>
<keyword evidence="3 11" id="KW-0548">Nucleotidyltransferase</keyword>
<dbReference type="InterPro" id="IPR027417">
    <property type="entry name" value="P-loop_NTPase"/>
</dbReference>
<evidence type="ECO:0000256" key="7">
    <source>
        <dbReference type="ARBA" id="ARBA00022833"/>
    </source>
</evidence>
<comment type="similarity">
    <text evidence="1 11">Belongs to the DnaX/STICHEL family.</text>
</comment>
<dbReference type="InterPro" id="IPR003593">
    <property type="entry name" value="AAA+_ATPase"/>
</dbReference>
<dbReference type="KEGG" id="dmp:FAK_28750"/>
<dbReference type="Proteomes" id="UP001366166">
    <property type="component" value="Chromosome"/>
</dbReference>
<dbReference type="InterPro" id="IPR045085">
    <property type="entry name" value="HLD_clamp_pol_III_gamma_tau"/>
</dbReference>
<dbReference type="SUPFAM" id="SSF52540">
    <property type="entry name" value="P-loop containing nucleoside triphosphate hydrolases"/>
    <property type="match status" value="1"/>
</dbReference>
<evidence type="ECO:0000259" key="13">
    <source>
        <dbReference type="SMART" id="SM00382"/>
    </source>
</evidence>
<dbReference type="EMBL" id="AP028679">
    <property type="protein sequence ID" value="BEQ15809.1"/>
    <property type="molecule type" value="Genomic_DNA"/>
</dbReference>
<keyword evidence="15" id="KW-1185">Reference proteome</keyword>
<reference evidence="15" key="1">
    <citation type="journal article" date="2023" name="Arch. Microbiol.">
        <title>Desulfoferula mesophilus gen. nov. sp. nov., a mesophilic sulfate-reducing bacterium isolated from a brackish lake sediment.</title>
        <authorList>
            <person name="Watanabe T."/>
            <person name="Yabe T."/>
            <person name="Tsuji J.M."/>
            <person name="Fukui M."/>
        </authorList>
    </citation>
    <scope>NUCLEOTIDE SEQUENCE [LARGE SCALE GENOMIC DNA]</scope>
    <source>
        <strain evidence="15">12FAK</strain>
    </source>
</reference>
<keyword evidence="2 11" id="KW-0808">Transferase</keyword>
<feature type="compositionally biased region" description="Low complexity" evidence="12">
    <location>
        <begin position="397"/>
        <end position="436"/>
    </location>
</feature>
<dbReference type="InterPro" id="IPR012763">
    <property type="entry name" value="DNA_pol_III_sug/sutau_N"/>
</dbReference>
<dbReference type="SMART" id="SM00382">
    <property type="entry name" value="AAA"/>
    <property type="match status" value="1"/>
</dbReference>
<evidence type="ECO:0000256" key="1">
    <source>
        <dbReference type="ARBA" id="ARBA00006360"/>
    </source>
</evidence>
<feature type="compositionally biased region" description="Pro residues" evidence="12">
    <location>
        <begin position="386"/>
        <end position="396"/>
    </location>
</feature>
<dbReference type="FunFam" id="3.40.50.300:FF:000014">
    <property type="entry name" value="DNA polymerase III subunit gamma/tau"/>
    <property type="match status" value="1"/>
</dbReference>
<dbReference type="GO" id="GO:0003677">
    <property type="term" value="F:DNA binding"/>
    <property type="evidence" value="ECO:0007669"/>
    <property type="project" value="InterPro"/>
</dbReference>
<dbReference type="PANTHER" id="PTHR11669:SF0">
    <property type="entry name" value="PROTEIN STICHEL-LIKE 2"/>
    <property type="match status" value="1"/>
</dbReference>
<dbReference type="InterPro" id="IPR001270">
    <property type="entry name" value="ClpA/B"/>
</dbReference>
<dbReference type="NCBIfam" id="TIGR02397">
    <property type="entry name" value="dnaX_nterm"/>
    <property type="match status" value="1"/>
</dbReference>
<proteinExistence type="inferred from homology"/>
<dbReference type="GO" id="GO:0006261">
    <property type="term" value="P:DNA-templated DNA replication"/>
    <property type="evidence" value="ECO:0007669"/>
    <property type="project" value="TreeGrafter"/>
</dbReference>
<evidence type="ECO:0000256" key="8">
    <source>
        <dbReference type="ARBA" id="ARBA00022840"/>
    </source>
</evidence>
<dbReference type="InterPro" id="IPR008921">
    <property type="entry name" value="DNA_pol3_clamp-load_cplx_C"/>
</dbReference>
<evidence type="ECO:0000313" key="14">
    <source>
        <dbReference type="EMBL" id="BEQ15809.1"/>
    </source>
</evidence>
<protein>
    <recommendedName>
        <fullName evidence="11">DNA polymerase III subunit gamma/tau</fullName>
        <ecNumber evidence="11">2.7.7.7</ecNumber>
    </recommendedName>
</protein>
<dbReference type="GO" id="GO:0046872">
    <property type="term" value="F:metal ion binding"/>
    <property type="evidence" value="ECO:0007669"/>
    <property type="project" value="UniProtKB-KW"/>
</dbReference>
<keyword evidence="8 11" id="KW-0067">ATP-binding</keyword>
<evidence type="ECO:0000256" key="4">
    <source>
        <dbReference type="ARBA" id="ARBA00022705"/>
    </source>
</evidence>
<dbReference type="NCBIfam" id="NF004046">
    <property type="entry name" value="PRK05563.1"/>
    <property type="match status" value="1"/>
</dbReference>
<dbReference type="CDD" id="cd00009">
    <property type="entry name" value="AAA"/>
    <property type="match status" value="1"/>
</dbReference>
<dbReference type="Gene3D" id="1.20.272.10">
    <property type="match status" value="1"/>
</dbReference>
<gene>
    <name evidence="11" type="primary">dnaX</name>
    <name evidence="14" type="ORF">FAK_28750</name>
</gene>
<dbReference type="InterPro" id="IPR022754">
    <property type="entry name" value="DNA_pol_III_gamma-3"/>
</dbReference>